<evidence type="ECO:0000313" key="1">
    <source>
        <dbReference type="EMBL" id="MBH8560825.1"/>
    </source>
</evidence>
<comment type="caution">
    <text evidence="1">The sequence shown here is derived from an EMBL/GenBank/DDBJ whole genome shotgun (WGS) entry which is preliminary data.</text>
</comment>
<accession>A0A8J7HP36</accession>
<evidence type="ECO:0000313" key="2">
    <source>
        <dbReference type="Proteomes" id="UP000632766"/>
    </source>
</evidence>
<sequence length="286" mass="33243">MSNSKDIVYMQNTNNIQPENRATKILNKLLTSVQSLVDDITALEVNTMVVDKINASKFNAWEAYLKIYSINDKDYFENKGIPEELHQRYQNLFAQLEREYFYILIDSDDNLTPEQNEKIQRYQKRLEMKKQKNQDIIESDPNYISLARPILPAPSPIVDENSSEDNQKQLKEWKKNLQEIQKLLNNDKFVRTLRKMAELRAALNSGDVHSTEIDIIYAQTVMQLDGDIITRYHKDLFSLSEDAKNLILKAHNEGVVAGEKQWRGTFSFLINLVQNIATFTSNGRSY</sequence>
<name>A0A8J7HP36_9NOST</name>
<proteinExistence type="predicted"/>
<organism evidence="1 2">
    <name type="scientific">Amazonocrinis nigriterrae CENA67</name>
    <dbReference type="NCBI Taxonomy" id="2794033"/>
    <lineage>
        <taxon>Bacteria</taxon>
        <taxon>Bacillati</taxon>
        <taxon>Cyanobacteriota</taxon>
        <taxon>Cyanophyceae</taxon>
        <taxon>Nostocales</taxon>
        <taxon>Nostocaceae</taxon>
        <taxon>Amazonocrinis</taxon>
        <taxon>Amazonocrinis nigriterrae</taxon>
    </lineage>
</organism>
<keyword evidence="2" id="KW-1185">Reference proteome</keyword>
<dbReference type="RefSeq" id="WP_198122859.1">
    <property type="nucleotide sequence ID" value="NZ_JAECZC010000001.1"/>
</dbReference>
<protein>
    <submittedName>
        <fullName evidence="1">Uncharacterized protein</fullName>
    </submittedName>
</protein>
<dbReference type="Proteomes" id="UP000632766">
    <property type="component" value="Unassembled WGS sequence"/>
</dbReference>
<gene>
    <name evidence="1" type="ORF">I8748_01185</name>
</gene>
<dbReference type="EMBL" id="JAECZC010000001">
    <property type="protein sequence ID" value="MBH8560825.1"/>
    <property type="molecule type" value="Genomic_DNA"/>
</dbReference>
<reference evidence="1 2" key="1">
    <citation type="journal article" date="2021" name="Int. J. Syst. Evol. Microbiol.">
        <title>Amazonocrinis nigriterrae gen. nov., sp. nov., Atlanticothrix silvestris gen. nov., sp. nov. and Dendronalium phyllosphericum gen. nov., sp. nov., nostocacean cyanobacteria from Brazilian environments.</title>
        <authorList>
            <person name="Alvarenga D.O."/>
            <person name="Andreote A.P.D."/>
            <person name="Branco L.H.Z."/>
            <person name="Delbaje E."/>
            <person name="Cruz R.B."/>
            <person name="Varani A.M."/>
            <person name="Fiore M.F."/>
        </authorList>
    </citation>
    <scope>NUCLEOTIDE SEQUENCE [LARGE SCALE GENOMIC DNA]</scope>
    <source>
        <strain evidence="1 2">CENA67</strain>
    </source>
</reference>
<dbReference type="AlphaFoldDB" id="A0A8J7HP36"/>